<organism evidence="1 2">
    <name type="scientific">Lacibacter sediminis</name>
    <dbReference type="NCBI Taxonomy" id="2760713"/>
    <lineage>
        <taxon>Bacteria</taxon>
        <taxon>Pseudomonadati</taxon>
        <taxon>Bacteroidota</taxon>
        <taxon>Chitinophagia</taxon>
        <taxon>Chitinophagales</taxon>
        <taxon>Chitinophagaceae</taxon>
        <taxon>Lacibacter</taxon>
    </lineage>
</organism>
<keyword evidence="2" id="KW-1185">Reference proteome</keyword>
<protein>
    <recommendedName>
        <fullName evidence="3">Lipoprotein</fullName>
    </recommendedName>
</protein>
<dbReference type="RefSeq" id="WP_182805649.1">
    <property type="nucleotide sequence ID" value="NZ_CP060007.1"/>
</dbReference>
<evidence type="ECO:0000313" key="1">
    <source>
        <dbReference type="EMBL" id="QNA46057.1"/>
    </source>
</evidence>
<accession>A0A7G5XKQ4</accession>
<proteinExistence type="predicted"/>
<sequence>MKYSLFACLFFLFVLTACKSKKPKEIKDEDLTASDFILLAKEMSYPILVNDSLLNAKEKDSVLINQTTFKTFIPDTVYTKLYPKTKNLKLYLVGKSVDGEKGNYVLVKSAIGKERGAQLLYFNNKSQYLGSLDIGALMPKGKATSYCKIDSRHYITFIQERKTPTGELWTNETIYFMDETGKFIIAMTNSTEDLSDLIMGNPIDSLARKQKYSADYTTDKKNLVSIRDGATDKTFEFFIHFSKQNGDCVGEVKGTGEWVSKTKGVFRDGSSDCAITFDFTTSSVRISEQNCGLYRDITCFFEGSYPKKKEAVKKKKK</sequence>
<reference evidence="2" key="1">
    <citation type="submission" date="2020-08" db="EMBL/GenBank/DDBJ databases">
        <title>Lacibacter sp. S13-6-6 genome sequencing.</title>
        <authorList>
            <person name="Jin L."/>
        </authorList>
    </citation>
    <scope>NUCLEOTIDE SEQUENCE [LARGE SCALE GENOMIC DNA]</scope>
    <source>
        <strain evidence="2">S13-6-6</strain>
    </source>
</reference>
<dbReference type="AlphaFoldDB" id="A0A7G5XKQ4"/>
<dbReference type="KEGG" id="lacs:H4075_07700"/>
<evidence type="ECO:0008006" key="3">
    <source>
        <dbReference type="Google" id="ProtNLM"/>
    </source>
</evidence>
<dbReference type="Proteomes" id="UP000515344">
    <property type="component" value="Chromosome"/>
</dbReference>
<gene>
    <name evidence="1" type="ORF">H4075_07700</name>
</gene>
<dbReference type="EMBL" id="CP060007">
    <property type="protein sequence ID" value="QNA46057.1"/>
    <property type="molecule type" value="Genomic_DNA"/>
</dbReference>
<evidence type="ECO:0000313" key="2">
    <source>
        <dbReference type="Proteomes" id="UP000515344"/>
    </source>
</evidence>
<name>A0A7G5XKQ4_9BACT</name>
<dbReference type="PROSITE" id="PS51257">
    <property type="entry name" value="PROKAR_LIPOPROTEIN"/>
    <property type="match status" value="1"/>
</dbReference>